<keyword evidence="8" id="KW-1185">Reference proteome</keyword>
<dbReference type="PaxDb" id="3055-EDP09507"/>
<evidence type="ECO:0000259" key="5">
    <source>
        <dbReference type="Pfam" id="PF13649"/>
    </source>
</evidence>
<dbReference type="GO" id="GO:0016274">
    <property type="term" value="F:protein-arginine N-methyltransferase activity"/>
    <property type="evidence" value="ECO:0000318"/>
    <property type="project" value="GO_Central"/>
</dbReference>
<dbReference type="GO" id="GO:0006355">
    <property type="term" value="P:regulation of DNA-templated transcription"/>
    <property type="evidence" value="ECO:0000318"/>
    <property type="project" value="GO_Central"/>
</dbReference>
<dbReference type="GO" id="GO:0032259">
    <property type="term" value="P:methylation"/>
    <property type="evidence" value="ECO:0007669"/>
    <property type="project" value="UniProtKB-KW"/>
</dbReference>
<dbReference type="Pfam" id="PF22528">
    <property type="entry name" value="PRMT_C"/>
    <property type="match status" value="1"/>
</dbReference>
<sequence>MNFGGILSQRKLSPGARVVDGAATPAVHWFGQFMTASKPERRKCDMGGVRTAASASQASTSGSGTSSWLPERPRRVVVQRGFQPSSINWDRWELIMYARMEAVEKERLADEGAESQGQDGDTGAASTSTSATFSSSSSSSFSSRLATSDLTAAYFRRWDDPAAHQPALQDRLLMSAWREALVPGSLEGKTVLDVGCGLGLLSLLAAKAGAARVIAVDGSAGACDSARRIVRANGLDDRITVVHGAIESLGELPGLAAGQQVDVVLSGWMGAGLLAGGMINGVAHAVKTWLKPGGMVLPDRVSLWAAALEDRDALLEAKESWSRVAGFDLSAALAQAIKHPRRDVLTRKSQLLSAPQRLAEWRTADLAPDSVLDAATGAYARCPIQLTAVREERLFGLVLWWDATWALGGALEGEDKSPVRFTTHPLSSASHYQQLMLDFPKSVRLAADDVVGGELVLRPGSTDPRDLEVSLEVAAAGTGIVGSYRISHLPTA</sequence>
<dbReference type="Gene3D" id="3.40.50.150">
    <property type="entry name" value="Vaccinia Virus protein VP39"/>
    <property type="match status" value="1"/>
</dbReference>
<evidence type="ECO:0000256" key="4">
    <source>
        <dbReference type="SAM" id="MobiDB-lite"/>
    </source>
</evidence>
<dbReference type="OrthoDB" id="7848332at2759"/>
<dbReference type="PANTHER" id="PTHR11006:SF89">
    <property type="entry name" value="PROTEIN ARGININE N-METHYLTRANSFERASE 3-RELATED"/>
    <property type="match status" value="1"/>
</dbReference>
<evidence type="ECO:0000256" key="1">
    <source>
        <dbReference type="ARBA" id="ARBA00022603"/>
    </source>
</evidence>
<dbReference type="eggNOG" id="KOG1499">
    <property type="taxonomic scope" value="Eukaryota"/>
</dbReference>
<dbReference type="SMR" id="A8HNF0"/>
<feature type="region of interest" description="Disordered" evidence="4">
    <location>
        <begin position="40"/>
        <end position="69"/>
    </location>
</feature>
<dbReference type="PANTHER" id="PTHR11006">
    <property type="entry name" value="PROTEIN ARGININE N-METHYLTRANSFERASE"/>
    <property type="match status" value="1"/>
</dbReference>
<keyword evidence="2" id="KW-0808">Transferase</keyword>
<keyword evidence="1" id="KW-0489">Methyltransferase</keyword>
<feature type="compositionally biased region" description="Low complexity" evidence="4">
    <location>
        <begin position="124"/>
        <end position="142"/>
    </location>
</feature>
<dbReference type="GeneID" id="5715749"/>
<evidence type="ECO:0000259" key="6">
    <source>
        <dbReference type="Pfam" id="PF22528"/>
    </source>
</evidence>
<dbReference type="GO" id="GO:0042054">
    <property type="term" value="F:histone methyltransferase activity"/>
    <property type="evidence" value="ECO:0000318"/>
    <property type="project" value="GO_Central"/>
</dbReference>
<dbReference type="InterPro" id="IPR025799">
    <property type="entry name" value="Arg_MeTrfase"/>
</dbReference>
<dbReference type="AlphaFoldDB" id="A8HNF0"/>
<dbReference type="InParanoid" id="A8HNF0"/>
<dbReference type="Proteomes" id="UP000006906">
    <property type="component" value="Chromosome 1"/>
</dbReference>
<name>A8HNF0_CHLRE</name>
<dbReference type="InterPro" id="IPR041698">
    <property type="entry name" value="Methyltransf_25"/>
</dbReference>
<evidence type="ECO:0000256" key="2">
    <source>
        <dbReference type="ARBA" id="ARBA00022679"/>
    </source>
</evidence>
<evidence type="ECO:0000313" key="7">
    <source>
        <dbReference type="EMBL" id="PNW88930.1"/>
    </source>
</evidence>
<dbReference type="Gene3D" id="2.70.160.11">
    <property type="entry name" value="Hnrnp arginine n-methyltransferase1"/>
    <property type="match status" value="1"/>
</dbReference>
<feature type="domain" description="Methyltransferase" evidence="5">
    <location>
        <begin position="191"/>
        <end position="294"/>
    </location>
</feature>
<feature type="domain" description="Protein arginine N-methyltransferase" evidence="6">
    <location>
        <begin position="300"/>
        <end position="473"/>
    </location>
</feature>
<dbReference type="RefSeq" id="XP_001689769.1">
    <property type="nucleotide sequence ID" value="XM_001689717.2"/>
</dbReference>
<proteinExistence type="predicted"/>
<dbReference type="SUPFAM" id="SSF53335">
    <property type="entry name" value="S-adenosyl-L-methionine-dependent methyltransferases"/>
    <property type="match status" value="1"/>
</dbReference>
<dbReference type="GO" id="GO:0005634">
    <property type="term" value="C:nucleus"/>
    <property type="evidence" value="ECO:0000318"/>
    <property type="project" value="GO_Central"/>
</dbReference>
<protein>
    <recommendedName>
        <fullName evidence="9">Methyltransferase domain-containing protein</fullName>
    </recommendedName>
</protein>
<dbReference type="GO" id="GO:0006338">
    <property type="term" value="P:chromatin remodeling"/>
    <property type="evidence" value="ECO:0000318"/>
    <property type="project" value="GO_Central"/>
</dbReference>
<dbReference type="EMBL" id="CM008962">
    <property type="protein sequence ID" value="PNW88930.1"/>
    <property type="molecule type" value="Genomic_DNA"/>
</dbReference>
<feature type="compositionally biased region" description="Low complexity" evidence="4">
    <location>
        <begin position="51"/>
        <end position="67"/>
    </location>
</feature>
<reference evidence="7 8" key="1">
    <citation type="journal article" date="2007" name="Science">
        <title>The Chlamydomonas genome reveals the evolution of key animal and plant functions.</title>
        <authorList>
            <person name="Merchant S.S."/>
            <person name="Prochnik S.E."/>
            <person name="Vallon O."/>
            <person name="Harris E.H."/>
            <person name="Karpowicz S.J."/>
            <person name="Witman G.B."/>
            <person name="Terry A."/>
            <person name="Salamov A."/>
            <person name="Fritz-Laylin L.K."/>
            <person name="Marechal-Drouard L."/>
            <person name="Marshall W.F."/>
            <person name="Qu L.H."/>
            <person name="Nelson D.R."/>
            <person name="Sanderfoot A.A."/>
            <person name="Spalding M.H."/>
            <person name="Kapitonov V.V."/>
            <person name="Ren Q."/>
            <person name="Ferris P."/>
            <person name="Lindquist E."/>
            <person name="Shapiro H."/>
            <person name="Lucas S.M."/>
            <person name="Grimwood J."/>
            <person name="Schmutz J."/>
            <person name="Cardol P."/>
            <person name="Cerutti H."/>
            <person name="Chanfreau G."/>
            <person name="Chen C.L."/>
            <person name="Cognat V."/>
            <person name="Croft M.T."/>
            <person name="Dent R."/>
            <person name="Dutcher S."/>
            <person name="Fernandez E."/>
            <person name="Fukuzawa H."/>
            <person name="Gonzalez-Ballester D."/>
            <person name="Gonzalez-Halphen D."/>
            <person name="Hallmann A."/>
            <person name="Hanikenne M."/>
            <person name="Hippler M."/>
            <person name="Inwood W."/>
            <person name="Jabbari K."/>
            <person name="Kalanon M."/>
            <person name="Kuras R."/>
            <person name="Lefebvre P.A."/>
            <person name="Lemaire S.D."/>
            <person name="Lobanov A.V."/>
            <person name="Lohr M."/>
            <person name="Manuell A."/>
            <person name="Meier I."/>
            <person name="Mets L."/>
            <person name="Mittag M."/>
            <person name="Mittelmeier T."/>
            <person name="Moroney J.V."/>
            <person name="Moseley J."/>
            <person name="Napoli C."/>
            <person name="Nedelcu A.M."/>
            <person name="Niyogi K."/>
            <person name="Novoselov S.V."/>
            <person name="Paulsen I.T."/>
            <person name="Pazour G."/>
            <person name="Purton S."/>
            <person name="Ral J.P."/>
            <person name="Riano-Pachon D.M."/>
            <person name="Riekhof W."/>
            <person name="Rymarquis L."/>
            <person name="Schroda M."/>
            <person name="Stern D."/>
            <person name="Umen J."/>
            <person name="Willows R."/>
            <person name="Wilson N."/>
            <person name="Zimmer S.L."/>
            <person name="Allmer J."/>
            <person name="Balk J."/>
            <person name="Bisova K."/>
            <person name="Chen C.J."/>
            <person name="Elias M."/>
            <person name="Gendler K."/>
            <person name="Hauser C."/>
            <person name="Lamb M.R."/>
            <person name="Ledford H."/>
            <person name="Long J.C."/>
            <person name="Minagawa J."/>
            <person name="Page M.D."/>
            <person name="Pan J."/>
            <person name="Pootakham W."/>
            <person name="Roje S."/>
            <person name="Rose A."/>
            <person name="Stahlberg E."/>
            <person name="Terauchi A.M."/>
            <person name="Yang P."/>
            <person name="Ball S."/>
            <person name="Bowler C."/>
            <person name="Dieckmann C.L."/>
            <person name="Gladyshev V.N."/>
            <person name="Green P."/>
            <person name="Jorgensen R."/>
            <person name="Mayfield S."/>
            <person name="Mueller-Roeber B."/>
            <person name="Rajamani S."/>
            <person name="Sayre R.T."/>
            <person name="Brokstein P."/>
            <person name="Dubchak I."/>
            <person name="Goodstein D."/>
            <person name="Hornick L."/>
            <person name="Huang Y.W."/>
            <person name="Jhaveri J."/>
            <person name="Luo Y."/>
            <person name="Martinez D."/>
            <person name="Ngau W.C."/>
            <person name="Otillar B."/>
            <person name="Poliakov A."/>
            <person name="Porter A."/>
            <person name="Szajkowski L."/>
            <person name="Werner G."/>
            <person name="Zhou K."/>
            <person name="Grigoriev I.V."/>
            <person name="Rokhsar D.S."/>
            <person name="Grossman A.R."/>
        </authorList>
    </citation>
    <scope>NUCLEOTIDE SEQUENCE [LARGE SCALE GENOMIC DNA]</scope>
    <source>
        <strain evidence="8">CC-503</strain>
    </source>
</reference>
<gene>
    <name evidence="7" type="ORF">CHLRE_01g051000v5</name>
</gene>
<dbReference type="Gramene" id="PNW88930">
    <property type="protein sequence ID" value="PNW88930"/>
    <property type="gene ID" value="CHLRE_01g051000v5"/>
</dbReference>
<feature type="region of interest" description="Disordered" evidence="4">
    <location>
        <begin position="108"/>
        <end position="142"/>
    </location>
</feature>
<evidence type="ECO:0000256" key="3">
    <source>
        <dbReference type="ARBA" id="ARBA00022691"/>
    </source>
</evidence>
<keyword evidence="3" id="KW-0949">S-adenosyl-L-methionine</keyword>
<evidence type="ECO:0000313" key="8">
    <source>
        <dbReference type="Proteomes" id="UP000006906"/>
    </source>
</evidence>
<dbReference type="Pfam" id="PF13649">
    <property type="entry name" value="Methyltransf_25"/>
    <property type="match status" value="1"/>
</dbReference>
<accession>A8HNF0</accession>
<dbReference type="InterPro" id="IPR055135">
    <property type="entry name" value="PRMT_dom"/>
</dbReference>
<dbReference type="CDD" id="cd02440">
    <property type="entry name" value="AdoMet_MTases"/>
    <property type="match status" value="1"/>
</dbReference>
<dbReference type="STRING" id="3055.A8HNF0"/>
<evidence type="ECO:0008006" key="9">
    <source>
        <dbReference type="Google" id="ProtNLM"/>
    </source>
</evidence>
<dbReference type="InterPro" id="IPR029063">
    <property type="entry name" value="SAM-dependent_MTases_sf"/>
</dbReference>
<organism evidence="7 8">
    <name type="scientific">Chlamydomonas reinhardtii</name>
    <name type="common">Chlamydomonas smithii</name>
    <dbReference type="NCBI Taxonomy" id="3055"/>
    <lineage>
        <taxon>Eukaryota</taxon>
        <taxon>Viridiplantae</taxon>
        <taxon>Chlorophyta</taxon>
        <taxon>core chlorophytes</taxon>
        <taxon>Chlorophyceae</taxon>
        <taxon>CS clade</taxon>
        <taxon>Chlamydomonadales</taxon>
        <taxon>Chlamydomonadaceae</taxon>
        <taxon>Chlamydomonas</taxon>
    </lineage>
</organism>
<dbReference type="KEGG" id="cre:CHLRE_01g051000v5"/>
<dbReference type="HOGENOM" id="CLU_554763_0_0_1"/>
<dbReference type="PROSITE" id="PS51678">
    <property type="entry name" value="SAM_MT_PRMT"/>
    <property type="match status" value="1"/>
</dbReference>
<dbReference type="OMA" id="ELIMYAR"/>